<keyword evidence="1" id="KW-1133">Transmembrane helix</keyword>
<name>A0ABP1PNV4_9HEXA</name>
<evidence type="ECO:0000313" key="3">
    <source>
        <dbReference type="Proteomes" id="UP001642540"/>
    </source>
</evidence>
<accession>A0ABP1PNV4</accession>
<comment type="caution">
    <text evidence="2">The sequence shown here is derived from an EMBL/GenBank/DDBJ whole genome shotgun (WGS) entry which is preliminary data.</text>
</comment>
<evidence type="ECO:0000256" key="1">
    <source>
        <dbReference type="SAM" id="Phobius"/>
    </source>
</evidence>
<keyword evidence="3" id="KW-1185">Reference proteome</keyword>
<protein>
    <submittedName>
        <fullName evidence="2">Uncharacterized protein</fullName>
    </submittedName>
</protein>
<dbReference type="Proteomes" id="UP001642540">
    <property type="component" value="Unassembled WGS sequence"/>
</dbReference>
<reference evidence="2 3" key="1">
    <citation type="submission" date="2024-08" db="EMBL/GenBank/DDBJ databases">
        <authorList>
            <person name="Cucini C."/>
            <person name="Frati F."/>
        </authorList>
    </citation>
    <scope>NUCLEOTIDE SEQUENCE [LARGE SCALE GENOMIC DNA]</scope>
</reference>
<evidence type="ECO:0000313" key="2">
    <source>
        <dbReference type="EMBL" id="CAL8069599.1"/>
    </source>
</evidence>
<keyword evidence="1" id="KW-0812">Transmembrane</keyword>
<proteinExistence type="predicted"/>
<dbReference type="EMBL" id="CAXLJM020000004">
    <property type="protein sequence ID" value="CAL8069599.1"/>
    <property type="molecule type" value="Genomic_DNA"/>
</dbReference>
<gene>
    <name evidence="2" type="ORF">ODALV1_LOCUS850</name>
</gene>
<sequence>MIMIFFWYFGIYPSEDSSPPMPKQRCLYYCTTPTAYYAEKNELQLSGRLSVRGRDASKVMLVDGVAWLMLFSVFHAAKVAFSLSMMRMKTESFEKYLQF</sequence>
<organism evidence="2 3">
    <name type="scientific">Orchesella dallaii</name>
    <dbReference type="NCBI Taxonomy" id="48710"/>
    <lineage>
        <taxon>Eukaryota</taxon>
        <taxon>Metazoa</taxon>
        <taxon>Ecdysozoa</taxon>
        <taxon>Arthropoda</taxon>
        <taxon>Hexapoda</taxon>
        <taxon>Collembola</taxon>
        <taxon>Entomobryomorpha</taxon>
        <taxon>Entomobryoidea</taxon>
        <taxon>Orchesellidae</taxon>
        <taxon>Orchesellinae</taxon>
        <taxon>Orchesella</taxon>
    </lineage>
</organism>
<keyword evidence="1" id="KW-0472">Membrane</keyword>
<feature type="transmembrane region" description="Helical" evidence="1">
    <location>
        <begin position="65"/>
        <end position="86"/>
    </location>
</feature>